<dbReference type="InterPro" id="IPR036396">
    <property type="entry name" value="Cyt_P450_sf"/>
</dbReference>
<dbReference type="InterPro" id="IPR001128">
    <property type="entry name" value="Cyt_P450"/>
</dbReference>
<evidence type="ECO:0000256" key="6">
    <source>
        <dbReference type="ARBA" id="ARBA00023002"/>
    </source>
</evidence>
<keyword evidence="12" id="KW-1185">Reference proteome</keyword>
<dbReference type="GO" id="GO:0004497">
    <property type="term" value="F:monooxygenase activity"/>
    <property type="evidence" value="ECO:0007669"/>
    <property type="project" value="UniProtKB-KW"/>
</dbReference>
<dbReference type="GO" id="GO:0020037">
    <property type="term" value="F:heme binding"/>
    <property type="evidence" value="ECO:0007669"/>
    <property type="project" value="InterPro"/>
</dbReference>
<keyword evidence="7 9" id="KW-0408">Iron</keyword>
<dbReference type="PRINTS" id="PR00463">
    <property type="entry name" value="EP450I"/>
</dbReference>
<keyword evidence="4 9" id="KW-0349">Heme</keyword>
<reference evidence="11 12" key="1">
    <citation type="submission" date="2016-06" db="EMBL/GenBank/DDBJ databases">
        <title>Comparative genomics of the ectomycorrhizal sister species Rhizopogon vinicolor and Rhizopogon vesiculosus (Basidiomycota: Boletales) reveals a divergence of the mating type B locus.</title>
        <authorList>
            <consortium name="DOE Joint Genome Institute"/>
            <person name="Mujic A.B."/>
            <person name="Kuo A."/>
            <person name="Tritt A."/>
            <person name="Lipzen A."/>
            <person name="Chen C."/>
            <person name="Johnson J."/>
            <person name="Sharma A."/>
            <person name="Barry K."/>
            <person name="Grigoriev I.V."/>
            <person name="Spatafora J.W."/>
        </authorList>
    </citation>
    <scope>NUCLEOTIDE SEQUENCE [LARGE SCALE GENOMIC DNA]</scope>
    <source>
        <strain evidence="11 12">AM-OR11-026</strain>
    </source>
</reference>
<comment type="similarity">
    <text evidence="3 10">Belongs to the cytochrome P450 family.</text>
</comment>
<comment type="cofactor">
    <cofactor evidence="1 9">
        <name>heme</name>
        <dbReference type="ChEBI" id="CHEBI:30413"/>
    </cofactor>
</comment>
<evidence type="ECO:0000256" key="1">
    <source>
        <dbReference type="ARBA" id="ARBA00001971"/>
    </source>
</evidence>
<dbReference type="PROSITE" id="PS00086">
    <property type="entry name" value="CYTOCHROME_P450"/>
    <property type="match status" value="1"/>
</dbReference>
<evidence type="ECO:0000313" key="11">
    <source>
        <dbReference type="EMBL" id="OAX40390.1"/>
    </source>
</evidence>
<dbReference type="EMBL" id="KV448214">
    <property type="protein sequence ID" value="OAX40390.1"/>
    <property type="molecule type" value="Genomic_DNA"/>
</dbReference>
<dbReference type="InterPro" id="IPR050364">
    <property type="entry name" value="Cytochrome_P450_fung"/>
</dbReference>
<keyword evidence="6 10" id="KW-0560">Oxidoreductase</keyword>
<comment type="pathway">
    <text evidence="2">Secondary metabolite biosynthesis.</text>
</comment>
<dbReference type="Pfam" id="PF00067">
    <property type="entry name" value="p450"/>
    <property type="match status" value="1"/>
</dbReference>
<evidence type="ECO:0000256" key="10">
    <source>
        <dbReference type="RuleBase" id="RU000461"/>
    </source>
</evidence>
<proteinExistence type="inferred from homology"/>
<keyword evidence="8 10" id="KW-0503">Monooxygenase</keyword>
<dbReference type="PANTHER" id="PTHR46300">
    <property type="entry name" value="P450, PUTATIVE (EUROFUNG)-RELATED-RELATED"/>
    <property type="match status" value="1"/>
</dbReference>
<dbReference type="GO" id="GO:0016705">
    <property type="term" value="F:oxidoreductase activity, acting on paired donors, with incorporation or reduction of molecular oxygen"/>
    <property type="evidence" value="ECO:0007669"/>
    <property type="project" value="InterPro"/>
</dbReference>
<dbReference type="Gene3D" id="1.10.630.10">
    <property type="entry name" value="Cytochrome P450"/>
    <property type="match status" value="1"/>
</dbReference>
<organism evidence="11 12">
    <name type="scientific">Rhizopogon vinicolor AM-OR11-026</name>
    <dbReference type="NCBI Taxonomy" id="1314800"/>
    <lineage>
        <taxon>Eukaryota</taxon>
        <taxon>Fungi</taxon>
        <taxon>Dikarya</taxon>
        <taxon>Basidiomycota</taxon>
        <taxon>Agaricomycotina</taxon>
        <taxon>Agaricomycetes</taxon>
        <taxon>Agaricomycetidae</taxon>
        <taxon>Boletales</taxon>
        <taxon>Suillineae</taxon>
        <taxon>Rhizopogonaceae</taxon>
        <taxon>Rhizopogon</taxon>
    </lineage>
</organism>
<dbReference type="STRING" id="1314800.A0A1B7N6C0"/>
<gene>
    <name evidence="11" type="ORF">K503DRAFT_687698</name>
</gene>
<evidence type="ECO:0000256" key="5">
    <source>
        <dbReference type="ARBA" id="ARBA00022723"/>
    </source>
</evidence>
<evidence type="ECO:0000256" key="2">
    <source>
        <dbReference type="ARBA" id="ARBA00005179"/>
    </source>
</evidence>
<evidence type="ECO:0000256" key="3">
    <source>
        <dbReference type="ARBA" id="ARBA00010617"/>
    </source>
</evidence>
<dbReference type="InterPro" id="IPR002401">
    <property type="entry name" value="Cyt_P450_E_grp-I"/>
</dbReference>
<name>A0A1B7N6C0_9AGAM</name>
<keyword evidence="5 9" id="KW-0479">Metal-binding</keyword>
<dbReference type="Proteomes" id="UP000092154">
    <property type="component" value="Unassembled WGS sequence"/>
</dbReference>
<dbReference type="GO" id="GO:0005506">
    <property type="term" value="F:iron ion binding"/>
    <property type="evidence" value="ECO:0007669"/>
    <property type="project" value="InterPro"/>
</dbReference>
<feature type="binding site" description="axial binding residue" evidence="9">
    <location>
        <position position="445"/>
    </location>
    <ligand>
        <name>heme</name>
        <dbReference type="ChEBI" id="CHEBI:30413"/>
    </ligand>
    <ligandPart>
        <name>Fe</name>
        <dbReference type="ChEBI" id="CHEBI:18248"/>
    </ligandPart>
</feature>
<dbReference type="InParanoid" id="A0A1B7N6C0"/>
<dbReference type="InterPro" id="IPR017972">
    <property type="entry name" value="Cyt_P450_CS"/>
</dbReference>
<evidence type="ECO:0000313" key="12">
    <source>
        <dbReference type="Proteomes" id="UP000092154"/>
    </source>
</evidence>
<evidence type="ECO:0000256" key="7">
    <source>
        <dbReference type="ARBA" id="ARBA00023004"/>
    </source>
</evidence>
<evidence type="ECO:0000256" key="9">
    <source>
        <dbReference type="PIRSR" id="PIRSR602401-1"/>
    </source>
</evidence>
<evidence type="ECO:0000256" key="4">
    <source>
        <dbReference type="ARBA" id="ARBA00022617"/>
    </source>
</evidence>
<accession>A0A1B7N6C0</accession>
<protein>
    <submittedName>
        <fullName evidence="11">Cytochrome P450</fullName>
    </submittedName>
</protein>
<dbReference type="AlphaFoldDB" id="A0A1B7N6C0"/>
<sequence length="491" mass="54073">MDTVAVVAVGTASLVAFKLLSVWPLKTKSYSLPLPPGPRRIPFLGNALDIDISEPHVTYTQWGHQYGDVVYSQLLGQDYIIVGSEKVARMLSDTRSAVYADRPILSIYELFGIESGTGFTAYGNTWRMHRKLFHQTLRSDAIVKYHALYMSKAVSLVHNLLQDGAASTLATILQTFAATSVLSLTYGYNIKSQDHPVVELVQKLNRIIVKEATPEKAALLQTFPFVKYLPSWFPGLGFIEHAATCRQLAKDVLEQPFEYAKSEVAAGTAPQSMVADFLTSNQEETDSELYEELETVMKAAAAAVYIAGAETSASILHTFVLAMTLFPEVQEKARAEIDSVVGKDRLPTFGDRDSLPYVEAIICETMRWHPPVPLGIPHATTTDDIYEGFHIPKGAIVIFNAWAMSRDCVNPDHFDPGRHLLATGELSPNARMTGSPFFGFGRRVCPGRFFAEGMLWAAFVQILAALRFSKATDANGRPIEVNPVFTNGVTS</sequence>
<dbReference type="SUPFAM" id="SSF48264">
    <property type="entry name" value="Cytochrome P450"/>
    <property type="match status" value="1"/>
</dbReference>
<dbReference type="OrthoDB" id="2789670at2759"/>
<evidence type="ECO:0000256" key="8">
    <source>
        <dbReference type="ARBA" id="ARBA00023033"/>
    </source>
</evidence>
<dbReference type="PANTHER" id="PTHR46300:SF7">
    <property type="entry name" value="P450, PUTATIVE (EUROFUNG)-RELATED"/>
    <property type="match status" value="1"/>
</dbReference>
<dbReference type="CDD" id="cd11065">
    <property type="entry name" value="CYP64-like"/>
    <property type="match status" value="1"/>
</dbReference>